<dbReference type="EMBL" id="JAHMHR010000002">
    <property type="protein sequence ID" value="KAK1700272.1"/>
    <property type="molecule type" value="Genomic_DNA"/>
</dbReference>
<gene>
    <name evidence="2" type="ORF">BDP55DRAFT_124355</name>
</gene>
<dbReference type="AlphaFoldDB" id="A0AAJ0EYL5"/>
<dbReference type="Proteomes" id="UP001224890">
    <property type="component" value="Unassembled WGS sequence"/>
</dbReference>
<keyword evidence="3" id="KW-1185">Reference proteome</keyword>
<keyword evidence="1" id="KW-0812">Transmembrane</keyword>
<comment type="caution">
    <text evidence="2">The sequence shown here is derived from an EMBL/GenBank/DDBJ whole genome shotgun (WGS) entry which is preliminary data.</text>
</comment>
<evidence type="ECO:0000313" key="2">
    <source>
        <dbReference type="EMBL" id="KAK1700272.1"/>
    </source>
</evidence>
<evidence type="ECO:0000313" key="3">
    <source>
        <dbReference type="Proteomes" id="UP001224890"/>
    </source>
</evidence>
<organism evidence="2 3">
    <name type="scientific">Colletotrichum godetiae</name>
    <dbReference type="NCBI Taxonomy" id="1209918"/>
    <lineage>
        <taxon>Eukaryota</taxon>
        <taxon>Fungi</taxon>
        <taxon>Dikarya</taxon>
        <taxon>Ascomycota</taxon>
        <taxon>Pezizomycotina</taxon>
        <taxon>Sordariomycetes</taxon>
        <taxon>Hypocreomycetidae</taxon>
        <taxon>Glomerellales</taxon>
        <taxon>Glomerellaceae</taxon>
        <taxon>Colletotrichum</taxon>
        <taxon>Colletotrichum acutatum species complex</taxon>
    </lineage>
</organism>
<protein>
    <submittedName>
        <fullName evidence="2">Uncharacterized protein</fullName>
    </submittedName>
</protein>
<keyword evidence="1" id="KW-0472">Membrane</keyword>
<name>A0AAJ0EYL5_9PEZI</name>
<reference evidence="2" key="1">
    <citation type="submission" date="2021-06" db="EMBL/GenBank/DDBJ databases">
        <title>Comparative genomics, transcriptomics and evolutionary studies reveal genomic signatures of adaptation to plant cell wall in hemibiotrophic fungi.</title>
        <authorList>
            <consortium name="DOE Joint Genome Institute"/>
            <person name="Baroncelli R."/>
            <person name="Diaz J.F."/>
            <person name="Benocci T."/>
            <person name="Peng M."/>
            <person name="Battaglia E."/>
            <person name="Haridas S."/>
            <person name="Andreopoulos W."/>
            <person name="Labutti K."/>
            <person name="Pangilinan J."/>
            <person name="Floch G.L."/>
            <person name="Makela M.R."/>
            <person name="Henrissat B."/>
            <person name="Grigoriev I.V."/>
            <person name="Crouch J.A."/>
            <person name="De Vries R.P."/>
            <person name="Sukno S.A."/>
            <person name="Thon M.R."/>
        </authorList>
    </citation>
    <scope>NUCLEOTIDE SEQUENCE</scope>
    <source>
        <strain evidence="2">CBS 193.32</strain>
    </source>
</reference>
<dbReference type="RefSeq" id="XP_060436029.1">
    <property type="nucleotide sequence ID" value="XM_060565467.1"/>
</dbReference>
<accession>A0AAJ0EYL5</accession>
<keyword evidence="1" id="KW-1133">Transmembrane helix</keyword>
<dbReference type="GeneID" id="85449993"/>
<feature type="transmembrane region" description="Helical" evidence="1">
    <location>
        <begin position="20"/>
        <end position="41"/>
    </location>
</feature>
<sequence>MDGMDQENASCHTIYSIPLSAFWFVRYCIVQSVVFVVWSVLSPATTVRIWLGNRCGVHVTRTLSLSSGMGHDPTAESVYASSRIDAPWQAVLNDGGLNRAMYPTCR</sequence>
<proteinExistence type="predicted"/>
<evidence type="ECO:0000256" key="1">
    <source>
        <dbReference type="SAM" id="Phobius"/>
    </source>
</evidence>